<evidence type="ECO:0000313" key="3">
    <source>
        <dbReference type="EMBL" id="BBL71733.1"/>
    </source>
</evidence>
<keyword evidence="2" id="KW-0732">Signal</keyword>
<dbReference type="AlphaFoldDB" id="A0A8D4VPL1"/>
<feature type="chain" id="PRO_5034607751" description="Porin" evidence="2">
    <location>
        <begin position="26"/>
        <end position="478"/>
    </location>
</feature>
<gene>
    <name evidence="3" type="ORF">MoryE10_23390</name>
</gene>
<keyword evidence="4" id="KW-1185">Reference proteome</keyword>
<dbReference type="Proteomes" id="UP000824988">
    <property type="component" value="Chromosome"/>
</dbReference>
<dbReference type="RefSeq" id="WP_221047131.1">
    <property type="nucleotide sequence ID" value="NZ_AP019782.1"/>
</dbReference>
<evidence type="ECO:0000313" key="4">
    <source>
        <dbReference type="Proteomes" id="UP000824988"/>
    </source>
</evidence>
<evidence type="ECO:0008006" key="5">
    <source>
        <dbReference type="Google" id="ProtNLM"/>
    </source>
</evidence>
<feature type="coiled-coil region" evidence="1">
    <location>
        <begin position="38"/>
        <end position="75"/>
    </location>
</feature>
<evidence type="ECO:0000256" key="2">
    <source>
        <dbReference type="SAM" id="SignalP"/>
    </source>
</evidence>
<accession>A0A8D4VPL1</accession>
<sequence length="478" mass="52152">MRAKQQLLLASIATACAVTALDAAAAPPATLDQMWAIIQQQQKEIETLKKKTELADVQGQELKQLRAETEVLKKERGTASGGNDAQRKTDILASEVEKLKTALVIPESKQYKSQYGLGPAASGVYGVNKGLSIGGYGEAVYTNQASDKGAKKDTIDAERLVMYLGYKFSDRIILNNEIEFEHASTGEGAEQKGEVSVEFSQLDFLLHPAANIRAGLMLMPMGFINEMHEPTTFHGNYRPEVERRIIPSTWREMGAGLFGEPLPGLQYRLYAVNGLDASGFSSAGWKEATQGGSMAKAENFATVGRVDYSPSFVPGLMVGGSAYMGDSGQSQKFDGLKKNAFTQLYEGHLQWHYKGFEFRSLGAWGRVNNAAALSAAKGETIGSATFGWYTEGAYDVMPHLMPTSNQYLAPFVRYERFDTIADVPTGYADDPAQNKEVYQAGVTYKPIGNVAIKADYRNISARQGKPADEFNLGLGFIF</sequence>
<reference evidence="3" key="1">
    <citation type="submission" date="2019-06" db="EMBL/GenBank/DDBJ databases">
        <title>Complete genome sequence of Methylogaea oryzae strain JCM16910.</title>
        <authorList>
            <person name="Asakawa S."/>
        </authorList>
    </citation>
    <scope>NUCLEOTIDE SEQUENCE</scope>
    <source>
        <strain evidence="3">E10</strain>
    </source>
</reference>
<proteinExistence type="predicted"/>
<keyword evidence="1" id="KW-0175">Coiled coil</keyword>
<name>A0A8D4VPL1_9GAMM</name>
<dbReference type="KEGG" id="moz:MoryE10_23390"/>
<dbReference type="PROSITE" id="PS51257">
    <property type="entry name" value="PROKAR_LIPOPROTEIN"/>
    <property type="match status" value="1"/>
</dbReference>
<protein>
    <recommendedName>
        <fullName evidence="5">Porin</fullName>
    </recommendedName>
</protein>
<evidence type="ECO:0000256" key="1">
    <source>
        <dbReference type="SAM" id="Coils"/>
    </source>
</evidence>
<feature type="signal peptide" evidence="2">
    <location>
        <begin position="1"/>
        <end position="25"/>
    </location>
</feature>
<organism evidence="3 4">
    <name type="scientific">Methylogaea oryzae</name>
    <dbReference type="NCBI Taxonomy" id="1295382"/>
    <lineage>
        <taxon>Bacteria</taxon>
        <taxon>Pseudomonadati</taxon>
        <taxon>Pseudomonadota</taxon>
        <taxon>Gammaproteobacteria</taxon>
        <taxon>Methylococcales</taxon>
        <taxon>Methylococcaceae</taxon>
        <taxon>Methylogaea</taxon>
    </lineage>
</organism>
<dbReference type="EMBL" id="AP019782">
    <property type="protein sequence ID" value="BBL71733.1"/>
    <property type="molecule type" value="Genomic_DNA"/>
</dbReference>